<dbReference type="PATRIC" id="fig|28037.95.peg.1168"/>
<protein>
    <submittedName>
        <fullName evidence="1">Uncharacterized protein</fullName>
    </submittedName>
</protein>
<accession>A0A081PV85</accession>
<organism evidence="1 2">
    <name type="scientific">Streptococcus mitis</name>
    <dbReference type="NCBI Taxonomy" id="28037"/>
    <lineage>
        <taxon>Bacteria</taxon>
        <taxon>Bacillati</taxon>
        <taxon>Bacillota</taxon>
        <taxon>Bacilli</taxon>
        <taxon>Lactobacillales</taxon>
        <taxon>Streptococcaceae</taxon>
        <taxon>Streptococcus</taxon>
        <taxon>Streptococcus mitis group</taxon>
    </lineage>
</organism>
<evidence type="ECO:0000313" key="1">
    <source>
        <dbReference type="EMBL" id="KEQ34608.1"/>
    </source>
</evidence>
<proteinExistence type="predicted"/>
<gene>
    <name evidence="1" type="ORF">SK629_1236</name>
</gene>
<dbReference type="Proteomes" id="UP000028090">
    <property type="component" value="Unassembled WGS sequence"/>
</dbReference>
<dbReference type="EMBL" id="JPFU01000013">
    <property type="protein sequence ID" value="KEQ34608.1"/>
    <property type="molecule type" value="Genomic_DNA"/>
</dbReference>
<sequence length="39" mass="4498">MLFKVKLKIVEENEVKNNKKLKEMNQKSVEGTAKYSSAI</sequence>
<dbReference type="AlphaFoldDB" id="A0A081PV85"/>
<reference evidence="1 2" key="1">
    <citation type="submission" date="2014-05" db="EMBL/GenBank/DDBJ databases">
        <authorList>
            <person name="Daugherty S.C."/>
            <person name="Tallon L.J."/>
            <person name="Sadzewicz L."/>
            <person name="Kilian M."/>
            <person name="Tettelin H."/>
        </authorList>
    </citation>
    <scope>NUCLEOTIDE SEQUENCE [LARGE SCALE GENOMIC DNA]</scope>
    <source>
        <strain evidence="1 2">SK629</strain>
    </source>
</reference>
<name>A0A081PV85_STRMT</name>
<comment type="caution">
    <text evidence="1">The sequence shown here is derived from an EMBL/GenBank/DDBJ whole genome shotgun (WGS) entry which is preliminary data.</text>
</comment>
<evidence type="ECO:0000313" key="2">
    <source>
        <dbReference type="Proteomes" id="UP000028090"/>
    </source>
</evidence>